<dbReference type="AlphaFoldDB" id="W0FNZ7"/>
<dbReference type="PANTHER" id="PTHR34094">
    <property type="match status" value="1"/>
</dbReference>
<dbReference type="PANTHER" id="PTHR34094:SF1">
    <property type="entry name" value="PROTEIN FAM185A"/>
    <property type="match status" value="1"/>
</dbReference>
<proteinExistence type="predicted"/>
<organism evidence="2">
    <name type="scientific">uncultured bacterium Contig1578</name>
    <dbReference type="NCBI Taxonomy" id="1393460"/>
    <lineage>
        <taxon>Bacteria</taxon>
        <taxon>environmental samples</taxon>
    </lineage>
</organism>
<dbReference type="InterPro" id="IPR025164">
    <property type="entry name" value="Toastrack_DUF4097"/>
</dbReference>
<dbReference type="Gene3D" id="2.160.20.120">
    <property type="match status" value="1"/>
</dbReference>
<protein>
    <submittedName>
        <fullName evidence="2">Putative secreted protein</fullName>
    </submittedName>
</protein>
<dbReference type="Pfam" id="PF13349">
    <property type="entry name" value="DUF4097"/>
    <property type="match status" value="1"/>
</dbReference>
<evidence type="ECO:0000259" key="1">
    <source>
        <dbReference type="Pfam" id="PF13349"/>
    </source>
</evidence>
<evidence type="ECO:0000313" key="2">
    <source>
        <dbReference type="EMBL" id="AHF25199.1"/>
    </source>
</evidence>
<sequence>MNKSEFLDRLNHCLAALPAQEKARLNDYYAEMIDDRVENGMSEEEAVAALGDPVALAGELLTGWEDGAEQPQAMTVAPQDGSAVGGFEKVYIRLKHADARILRGALSEGEAARIDASQPDCFEWRQAGGTLEITELDAAHRGFFRVRTVTLTLTLGDVALNRLMVESSGGDVTLQDLAAREARLHTGSGDIAIRSLQCDGALEAVAASGDVTLEHCDAGGRVNLRSISGEVELSRLDHAEVLSAQSVSGDVKISHAQVDTAVNVRSVSGDVTISGVEGGAVAVQTSSGDATLRRCQLESLKVTCISGDLSLEAVETAGSIEAEGKSSDIDVVRAAAPDMRLVTVSGDVDVRLPFRAEGYDIDAFSRSGDVHLPGEDARARFDDPRRVSARSTSGDVSVSLLFD</sequence>
<dbReference type="EMBL" id="KC246823">
    <property type="protein sequence ID" value="AHF25199.1"/>
    <property type="molecule type" value="Genomic_DNA"/>
</dbReference>
<accession>W0FNZ7</accession>
<reference evidence="2" key="1">
    <citation type="journal article" date="2013" name="PLoS ONE">
        <title>Metagenomic insights into the carbohydrate-active enzymes carried by the microorganisms adhering to solid digesta in the rumen of cows.</title>
        <authorList>
            <person name="Wang L."/>
            <person name="Hatem A."/>
            <person name="Catalyurek U.V."/>
            <person name="Morrison M."/>
            <person name="Yu Z."/>
        </authorList>
    </citation>
    <scope>NUCLEOTIDE SEQUENCE</scope>
</reference>
<dbReference type="Pfam" id="PF22564">
    <property type="entry name" value="HAAS"/>
    <property type="match status" value="1"/>
</dbReference>
<feature type="domain" description="DUF4097" evidence="1">
    <location>
        <begin position="120"/>
        <end position="274"/>
    </location>
</feature>
<name>W0FNZ7_9BACT</name>